<evidence type="ECO:0000313" key="1">
    <source>
        <dbReference type="EMBL" id="GHH18532.1"/>
    </source>
</evidence>
<reference evidence="2" key="1">
    <citation type="journal article" date="2019" name="Int. J. Syst. Evol. Microbiol.">
        <title>The Global Catalogue of Microorganisms (GCM) 10K type strain sequencing project: providing services to taxonomists for standard genome sequencing and annotation.</title>
        <authorList>
            <consortium name="The Broad Institute Genomics Platform"/>
            <consortium name="The Broad Institute Genome Sequencing Center for Infectious Disease"/>
            <person name="Wu L."/>
            <person name="Ma J."/>
        </authorList>
    </citation>
    <scope>NUCLEOTIDE SEQUENCE [LARGE SCALE GENOMIC DNA]</scope>
    <source>
        <strain evidence="2">CGMCC 1.8957</strain>
    </source>
</reference>
<organism evidence="1 2">
    <name type="scientific">Sphingomonas glacialis</name>
    <dbReference type="NCBI Taxonomy" id="658225"/>
    <lineage>
        <taxon>Bacteria</taxon>
        <taxon>Pseudomonadati</taxon>
        <taxon>Pseudomonadota</taxon>
        <taxon>Alphaproteobacteria</taxon>
        <taxon>Sphingomonadales</taxon>
        <taxon>Sphingomonadaceae</taxon>
        <taxon>Sphingomonas</taxon>
    </lineage>
</organism>
<accession>A0ABQ3LMH6</accession>
<dbReference type="EMBL" id="BNAQ01000003">
    <property type="protein sequence ID" value="GHH18532.1"/>
    <property type="molecule type" value="Genomic_DNA"/>
</dbReference>
<sequence>MEDGEGVDHLRETKNKKESLIDTLHVGLGQTADRSAKLLVIHGHQNVDRDV</sequence>
<comment type="caution">
    <text evidence="1">The sequence shown here is derived from an EMBL/GenBank/DDBJ whole genome shotgun (WGS) entry which is preliminary data.</text>
</comment>
<evidence type="ECO:0000313" key="2">
    <source>
        <dbReference type="Proteomes" id="UP000652430"/>
    </source>
</evidence>
<proteinExistence type="predicted"/>
<protein>
    <submittedName>
        <fullName evidence="1">Uncharacterized protein</fullName>
    </submittedName>
</protein>
<gene>
    <name evidence="1" type="ORF">GCM10008023_24510</name>
</gene>
<dbReference type="Proteomes" id="UP000652430">
    <property type="component" value="Unassembled WGS sequence"/>
</dbReference>
<keyword evidence="2" id="KW-1185">Reference proteome</keyword>
<name>A0ABQ3LMH6_9SPHN</name>